<dbReference type="Proteomes" id="UP001189429">
    <property type="component" value="Unassembled WGS sequence"/>
</dbReference>
<organism evidence="1 2">
    <name type="scientific">Prorocentrum cordatum</name>
    <dbReference type="NCBI Taxonomy" id="2364126"/>
    <lineage>
        <taxon>Eukaryota</taxon>
        <taxon>Sar</taxon>
        <taxon>Alveolata</taxon>
        <taxon>Dinophyceae</taxon>
        <taxon>Prorocentrales</taxon>
        <taxon>Prorocentraceae</taxon>
        <taxon>Prorocentrum</taxon>
    </lineage>
</organism>
<dbReference type="EMBL" id="CAUYUJ010007812">
    <property type="protein sequence ID" value="CAK0822055.1"/>
    <property type="molecule type" value="Genomic_DNA"/>
</dbReference>
<keyword evidence="2" id="KW-1185">Reference proteome</keyword>
<evidence type="ECO:0000313" key="1">
    <source>
        <dbReference type="EMBL" id="CAK0822055.1"/>
    </source>
</evidence>
<sequence length="345" mass="36139">AQTPPELDQCMCIQHLFALLKKSERGSSAGRGSLPPEAAGDAQCAVGKTGGIDAAFNTTQTMVDAGGATGVLSVDISNGGAGALEQGAGSAQGRPLSALFSAVAIADPIAAAVAQCRREDLHVRVVAHADDLYVAWPAQSLGRARCVLEQHMATVGLQFNGDKTKVWVTDNAAAGLLPPDLHAWRAPELLMLGCTLYWRGRGVSLNVGFGASAFKFGAMTARVTNLGKQLYDFVGRGMSVQMAAAIFRYSAVGCPQHMLRAQLWPREVLQEGGLSVGFVSERAHAAFFAGWGLDLAARAQRSQVFAPPAVSGALLATQRDAQLAKVALEEKAPSLVNHALLLLNV</sequence>
<evidence type="ECO:0008006" key="3">
    <source>
        <dbReference type="Google" id="ProtNLM"/>
    </source>
</evidence>
<feature type="non-terminal residue" evidence="1">
    <location>
        <position position="345"/>
    </location>
</feature>
<comment type="caution">
    <text evidence="1">The sequence shown here is derived from an EMBL/GenBank/DDBJ whole genome shotgun (WGS) entry which is preliminary data.</text>
</comment>
<proteinExistence type="predicted"/>
<reference evidence="1" key="1">
    <citation type="submission" date="2023-10" db="EMBL/GenBank/DDBJ databases">
        <authorList>
            <person name="Chen Y."/>
            <person name="Shah S."/>
            <person name="Dougan E. K."/>
            <person name="Thang M."/>
            <person name="Chan C."/>
        </authorList>
    </citation>
    <scope>NUCLEOTIDE SEQUENCE [LARGE SCALE GENOMIC DNA]</scope>
</reference>
<protein>
    <recommendedName>
        <fullName evidence="3">Reverse transcriptase domain-containing protein</fullName>
    </recommendedName>
</protein>
<accession>A0ABN9RSM2</accession>
<gene>
    <name evidence="1" type="ORF">PCOR1329_LOCUS23165</name>
</gene>
<evidence type="ECO:0000313" key="2">
    <source>
        <dbReference type="Proteomes" id="UP001189429"/>
    </source>
</evidence>
<name>A0ABN9RSM2_9DINO</name>
<feature type="non-terminal residue" evidence="1">
    <location>
        <position position="1"/>
    </location>
</feature>